<organism evidence="2 3">
    <name type="scientific">Lysobacter enzymogenes</name>
    <dbReference type="NCBI Taxonomy" id="69"/>
    <lineage>
        <taxon>Bacteria</taxon>
        <taxon>Pseudomonadati</taxon>
        <taxon>Pseudomonadota</taxon>
        <taxon>Gammaproteobacteria</taxon>
        <taxon>Lysobacterales</taxon>
        <taxon>Lysobacteraceae</taxon>
        <taxon>Lysobacter</taxon>
    </lineage>
</organism>
<dbReference type="RefSeq" id="WP_123645651.1">
    <property type="nucleotide sequence ID" value="NZ_RCTY01000001.1"/>
</dbReference>
<keyword evidence="1" id="KW-1133">Transmembrane helix</keyword>
<accession>A0A3N2RPR6</accession>
<evidence type="ECO:0000313" key="2">
    <source>
        <dbReference type="EMBL" id="ROU09437.1"/>
    </source>
</evidence>
<gene>
    <name evidence="2" type="ORF">D9T17_01010</name>
</gene>
<dbReference type="EMBL" id="RCTY01000001">
    <property type="protein sequence ID" value="ROU09437.1"/>
    <property type="molecule type" value="Genomic_DNA"/>
</dbReference>
<comment type="caution">
    <text evidence="2">The sequence shown here is derived from an EMBL/GenBank/DDBJ whole genome shotgun (WGS) entry which is preliminary data.</text>
</comment>
<sequence length="201" mass="21099">MTDKLRTIRLYGPLGARFGREYRMVVSSAAEAIHALSIQIPGFRAYLQEAKARGLGFAVFLGRRNLAESQLNDPPGDQAIRIAPILIGSKRGGLVQIIAGAALIAAGYALAPFTGGASLVLGKFGWSMIAGGVVQLLAPQPKGLNTRERPENQPSYMFSGIVNTQAQGAAVPLLYGPGHDGRGVWAGGAILSAGIYAEDQQ</sequence>
<keyword evidence="1" id="KW-0812">Transmembrane</keyword>
<evidence type="ECO:0000256" key="1">
    <source>
        <dbReference type="SAM" id="Phobius"/>
    </source>
</evidence>
<dbReference type="InterPro" id="IPR010654">
    <property type="entry name" value="Phage_lambda_tail_I"/>
</dbReference>
<dbReference type="Pfam" id="PF06805">
    <property type="entry name" value="Lambda_tail_I"/>
    <property type="match status" value="1"/>
</dbReference>
<protein>
    <submittedName>
        <fullName evidence="2">Tail assembly protein</fullName>
    </submittedName>
</protein>
<proteinExistence type="predicted"/>
<keyword evidence="1" id="KW-0472">Membrane</keyword>
<name>A0A3N2RPR6_LYSEN</name>
<reference evidence="2 3" key="1">
    <citation type="submission" date="2018-10" db="EMBL/GenBank/DDBJ databases">
        <title>The genome of Lysobacter enzymogenes OH11.</title>
        <authorList>
            <person name="Liu F."/>
            <person name="Zhao Y."/>
            <person name="Qian G."/>
            <person name="Chen Y."/>
            <person name="Xu H."/>
        </authorList>
    </citation>
    <scope>NUCLEOTIDE SEQUENCE [LARGE SCALE GENOMIC DNA]</scope>
    <source>
        <strain evidence="2 3">OH11</strain>
    </source>
</reference>
<dbReference type="Proteomes" id="UP000275910">
    <property type="component" value="Unassembled WGS sequence"/>
</dbReference>
<evidence type="ECO:0000313" key="3">
    <source>
        <dbReference type="Proteomes" id="UP000275910"/>
    </source>
</evidence>
<feature type="transmembrane region" description="Helical" evidence="1">
    <location>
        <begin position="93"/>
        <end position="111"/>
    </location>
</feature>
<dbReference type="AlphaFoldDB" id="A0A3N2RPR6"/>